<keyword evidence="2" id="KW-0812">Transmembrane</keyword>
<dbReference type="PANTHER" id="PTHR11102">
    <property type="entry name" value="SEL-1-LIKE PROTEIN"/>
    <property type="match status" value="1"/>
</dbReference>
<comment type="caution">
    <text evidence="3">The sequence shown here is derived from an EMBL/GenBank/DDBJ whole genome shotgun (WGS) entry which is preliminary data.</text>
</comment>
<dbReference type="SMART" id="SM00671">
    <property type="entry name" value="SEL1"/>
    <property type="match status" value="5"/>
</dbReference>
<reference evidence="3" key="1">
    <citation type="submission" date="2016-10" db="EMBL/GenBank/DDBJ databases">
        <authorList>
            <person name="Benchimol M."/>
            <person name="Almeida L.G."/>
            <person name="Vasconcelos A.T."/>
            <person name="Perreira-Neves A."/>
            <person name="Rosa I.A."/>
            <person name="Tasca T."/>
            <person name="Bogo M.R."/>
            <person name="de Souza W."/>
        </authorList>
    </citation>
    <scope>NUCLEOTIDE SEQUENCE [LARGE SCALE GENOMIC DNA]</scope>
    <source>
        <strain evidence="3">K</strain>
    </source>
</reference>
<evidence type="ECO:0000313" key="3">
    <source>
        <dbReference type="EMBL" id="OHT09628.1"/>
    </source>
</evidence>
<dbReference type="SUPFAM" id="SSF81901">
    <property type="entry name" value="HCP-like"/>
    <property type="match status" value="3"/>
</dbReference>
<protein>
    <recommendedName>
        <fullName evidence="5">TPR Domain containing protein</fullName>
    </recommendedName>
</protein>
<evidence type="ECO:0008006" key="5">
    <source>
        <dbReference type="Google" id="ProtNLM"/>
    </source>
</evidence>
<dbReference type="VEuPathDB" id="TrichDB:TRFO_21438"/>
<evidence type="ECO:0000256" key="2">
    <source>
        <dbReference type="SAM" id="Phobius"/>
    </source>
</evidence>
<dbReference type="EMBL" id="MLAK01000634">
    <property type="protein sequence ID" value="OHT09628.1"/>
    <property type="molecule type" value="Genomic_DNA"/>
</dbReference>
<dbReference type="Pfam" id="PF08238">
    <property type="entry name" value="Sel1"/>
    <property type="match status" value="4"/>
</dbReference>
<comment type="similarity">
    <text evidence="1">Belongs to the sel-1 family.</text>
</comment>
<dbReference type="RefSeq" id="XP_068362764.1">
    <property type="nucleotide sequence ID" value="XM_068501968.1"/>
</dbReference>
<dbReference type="InterPro" id="IPR006597">
    <property type="entry name" value="Sel1-like"/>
</dbReference>
<dbReference type="InterPro" id="IPR050767">
    <property type="entry name" value="Sel1_AlgK"/>
</dbReference>
<keyword evidence="4" id="KW-1185">Reference proteome</keyword>
<dbReference type="PANTHER" id="PTHR11102:SF147">
    <property type="entry name" value="SEL1L ADAPTOR SUBUNIT OF ERAD E3 UBIQUITIN LIGASE"/>
    <property type="match status" value="1"/>
</dbReference>
<gene>
    <name evidence="3" type="ORF">TRFO_21438</name>
</gene>
<organism evidence="3 4">
    <name type="scientific">Tritrichomonas foetus</name>
    <dbReference type="NCBI Taxonomy" id="1144522"/>
    <lineage>
        <taxon>Eukaryota</taxon>
        <taxon>Metamonada</taxon>
        <taxon>Parabasalia</taxon>
        <taxon>Tritrichomonadida</taxon>
        <taxon>Tritrichomonadidae</taxon>
        <taxon>Tritrichomonas</taxon>
    </lineage>
</organism>
<dbReference type="OrthoDB" id="27934at2759"/>
<proteinExistence type="inferred from homology"/>
<dbReference type="InterPro" id="IPR011990">
    <property type="entry name" value="TPR-like_helical_dom_sf"/>
</dbReference>
<evidence type="ECO:0000256" key="1">
    <source>
        <dbReference type="ARBA" id="ARBA00038101"/>
    </source>
</evidence>
<dbReference type="Proteomes" id="UP000179807">
    <property type="component" value="Unassembled WGS sequence"/>
</dbReference>
<keyword evidence="2" id="KW-0472">Membrane</keyword>
<name>A0A1J4KIH3_9EUKA</name>
<evidence type="ECO:0000313" key="4">
    <source>
        <dbReference type="Proteomes" id="UP000179807"/>
    </source>
</evidence>
<dbReference type="GO" id="GO:0005789">
    <property type="term" value="C:endoplasmic reticulum membrane"/>
    <property type="evidence" value="ECO:0007669"/>
    <property type="project" value="TreeGrafter"/>
</dbReference>
<dbReference type="Gene3D" id="1.25.40.10">
    <property type="entry name" value="Tetratricopeptide repeat domain"/>
    <property type="match status" value="3"/>
</dbReference>
<dbReference type="GO" id="GO:0036503">
    <property type="term" value="P:ERAD pathway"/>
    <property type="evidence" value="ECO:0007669"/>
    <property type="project" value="TreeGrafter"/>
</dbReference>
<sequence>MILFFFAFTHEQQTIKLPQRYILVPNENDKKETFHFVEHCDFFHPDFRRTLFRRFKNLVKTSNLAAIKSMARSNFPPAQHFMAEYIQVNKNYSESFNLFQKAANNGYYESFSSLAFYLRYGFYNISENHLLSAVYTTIAAEKNSVRSMLTLANDYTCKFIRPQSYRSAVELLIKIDTAFCLCIEQSDCEQVTPNQISRTNQINSQTDFFQKGFEIIRYRANQGDKDALFELGNLYYSSNEVRNLTEALKIFKQLENIDKRAVSYLGRMYQLGQILEKNISQARKMYKNSSDEVTSMAGLGLLAMEKGNDEKAEKLLSLASQMGHLGAAFNLASIHYTKNKTQGIEEYLKLADSNFLLAQLNIASIFITDEEKSLRYLNKIAQKGIWNQPCSLAEEAFNSGDIEQALFTWLELGDMGNKVSAFNAGFILLKNAKKETFFGWSERKHLKVALRMFKISKKKIWEAETLMRLNKSRKCVECLESITQLNKKNSNDKNDIQKNDNSNNGRVEALYIQLMLNDQIPCSFVALRNNLTKIQDQDNQYLTSLFRMNIFMKLVEKLSNFYKLDKNDKDDIIMFIMVYKNSTLFLLLFLVFLYFIDKRIDYIFLHDEVHDNLS</sequence>
<dbReference type="GeneID" id="94836672"/>
<keyword evidence="2" id="KW-1133">Transmembrane helix</keyword>
<feature type="transmembrane region" description="Helical" evidence="2">
    <location>
        <begin position="572"/>
        <end position="596"/>
    </location>
</feature>
<accession>A0A1J4KIH3</accession>
<dbReference type="AlphaFoldDB" id="A0A1J4KIH3"/>